<proteinExistence type="predicted"/>
<dbReference type="KEGG" id="ppel:H6H00_28365"/>
<dbReference type="InterPro" id="IPR000182">
    <property type="entry name" value="GNAT_dom"/>
</dbReference>
<dbReference type="GO" id="GO:0016747">
    <property type="term" value="F:acyltransferase activity, transferring groups other than amino-acyl groups"/>
    <property type="evidence" value="ECO:0007669"/>
    <property type="project" value="InterPro"/>
</dbReference>
<name>A0A7G7MGP6_9PSEU</name>
<dbReference type="PROSITE" id="PS51186">
    <property type="entry name" value="GNAT"/>
    <property type="match status" value="1"/>
</dbReference>
<dbReference type="SUPFAM" id="SSF55729">
    <property type="entry name" value="Acyl-CoA N-acyltransferases (Nat)"/>
    <property type="match status" value="1"/>
</dbReference>
<dbReference type="AlphaFoldDB" id="A0A7G7MGP6"/>
<evidence type="ECO:0000259" key="1">
    <source>
        <dbReference type="PROSITE" id="PS51186"/>
    </source>
</evidence>
<dbReference type="RefSeq" id="WP_185718709.1">
    <property type="nucleotide sequence ID" value="NZ_CP060131.1"/>
</dbReference>
<evidence type="ECO:0000313" key="2">
    <source>
        <dbReference type="EMBL" id="QNG51957.1"/>
    </source>
</evidence>
<dbReference type="Pfam" id="PF00583">
    <property type="entry name" value="Acetyltransf_1"/>
    <property type="match status" value="1"/>
</dbReference>
<dbReference type="EMBL" id="CP060131">
    <property type="protein sequence ID" value="QNG51957.1"/>
    <property type="molecule type" value="Genomic_DNA"/>
</dbReference>
<sequence>MGLFPRLGLRFVACWHRAYVQSPHAVALVAVDPASDGDGRIAGFLVGALDRLAFQQELLTRHRTRLAVRAVVALALRPPVLADFLRTRLRPYLHRLRAPRRVQAVPPGAQPAAPVAELSALAVDPVLRRTGTGRRLTEEFIDRCTAAGAVRVELVAAADSAAAVAFYTSTGWTARRRYDTRDGRALQRFVRWTDIPEVPG</sequence>
<dbReference type="InterPro" id="IPR016181">
    <property type="entry name" value="Acyl_CoA_acyltransferase"/>
</dbReference>
<protein>
    <submittedName>
        <fullName evidence="2">GNAT family N-acetyltransferase</fullName>
    </submittedName>
</protein>
<dbReference type="Gene3D" id="3.40.630.30">
    <property type="match status" value="1"/>
</dbReference>
<feature type="domain" description="N-acetyltransferase" evidence="1">
    <location>
        <begin position="58"/>
        <end position="193"/>
    </location>
</feature>
<dbReference type="Proteomes" id="UP000515728">
    <property type="component" value="Chromosome"/>
</dbReference>
<reference evidence="2 3" key="1">
    <citation type="submission" date="2020-08" db="EMBL/GenBank/DDBJ databases">
        <authorList>
            <person name="Mo P."/>
        </authorList>
    </citation>
    <scope>NUCLEOTIDE SEQUENCE [LARGE SCALE GENOMIC DNA]</scope>
    <source>
        <strain evidence="2 3">CGMCC 4.1532</strain>
    </source>
</reference>
<accession>A0A7G7MGP6</accession>
<keyword evidence="3" id="KW-1185">Reference proteome</keyword>
<dbReference type="CDD" id="cd04301">
    <property type="entry name" value="NAT_SF"/>
    <property type="match status" value="1"/>
</dbReference>
<gene>
    <name evidence="2" type="ORF">H6H00_28365</name>
</gene>
<evidence type="ECO:0000313" key="3">
    <source>
        <dbReference type="Proteomes" id="UP000515728"/>
    </source>
</evidence>
<organism evidence="2 3">
    <name type="scientific">Pseudonocardia petroleophila</name>
    <dbReference type="NCBI Taxonomy" id="37331"/>
    <lineage>
        <taxon>Bacteria</taxon>
        <taxon>Bacillati</taxon>
        <taxon>Actinomycetota</taxon>
        <taxon>Actinomycetes</taxon>
        <taxon>Pseudonocardiales</taxon>
        <taxon>Pseudonocardiaceae</taxon>
        <taxon>Pseudonocardia</taxon>
    </lineage>
</organism>